<organism evidence="3 4">
    <name type="scientific">Pilimelia anulata</name>
    <dbReference type="NCBI Taxonomy" id="53371"/>
    <lineage>
        <taxon>Bacteria</taxon>
        <taxon>Bacillati</taxon>
        <taxon>Actinomycetota</taxon>
        <taxon>Actinomycetes</taxon>
        <taxon>Micromonosporales</taxon>
        <taxon>Micromonosporaceae</taxon>
        <taxon>Pilimelia</taxon>
    </lineage>
</organism>
<reference evidence="3" key="2">
    <citation type="submission" date="2020-09" db="EMBL/GenBank/DDBJ databases">
        <authorList>
            <person name="Sun Q."/>
            <person name="Ohkuma M."/>
        </authorList>
    </citation>
    <scope>NUCLEOTIDE SEQUENCE</scope>
    <source>
        <strain evidence="3">JCM 3090</strain>
    </source>
</reference>
<name>A0A8J3F8Y6_9ACTN</name>
<feature type="transmembrane region" description="Helical" evidence="2">
    <location>
        <begin position="33"/>
        <end position="53"/>
    </location>
</feature>
<evidence type="ECO:0000256" key="2">
    <source>
        <dbReference type="SAM" id="Phobius"/>
    </source>
</evidence>
<comment type="caution">
    <text evidence="3">The sequence shown here is derived from an EMBL/GenBank/DDBJ whole genome shotgun (WGS) entry which is preliminary data.</text>
</comment>
<keyword evidence="4" id="KW-1185">Reference proteome</keyword>
<feature type="compositionally biased region" description="Low complexity" evidence="1">
    <location>
        <begin position="76"/>
        <end position="85"/>
    </location>
</feature>
<reference evidence="3" key="1">
    <citation type="journal article" date="2014" name="Int. J. Syst. Evol. Microbiol.">
        <title>Complete genome sequence of Corynebacterium casei LMG S-19264T (=DSM 44701T), isolated from a smear-ripened cheese.</title>
        <authorList>
            <consortium name="US DOE Joint Genome Institute (JGI-PGF)"/>
            <person name="Walter F."/>
            <person name="Albersmeier A."/>
            <person name="Kalinowski J."/>
            <person name="Ruckert C."/>
        </authorList>
    </citation>
    <scope>NUCLEOTIDE SEQUENCE</scope>
    <source>
        <strain evidence="3">JCM 3090</strain>
    </source>
</reference>
<keyword evidence="2" id="KW-1133">Transmembrane helix</keyword>
<evidence type="ECO:0000313" key="3">
    <source>
        <dbReference type="EMBL" id="GGJ82249.1"/>
    </source>
</evidence>
<dbReference type="EMBL" id="BMQB01000002">
    <property type="protein sequence ID" value="GGJ82249.1"/>
    <property type="molecule type" value="Genomic_DNA"/>
</dbReference>
<feature type="region of interest" description="Disordered" evidence="1">
    <location>
        <begin position="64"/>
        <end position="85"/>
    </location>
</feature>
<keyword evidence="2" id="KW-0812">Transmembrane</keyword>
<accession>A0A8J3F8Y6</accession>
<dbReference type="Proteomes" id="UP000649739">
    <property type="component" value="Unassembled WGS sequence"/>
</dbReference>
<evidence type="ECO:0000313" key="4">
    <source>
        <dbReference type="Proteomes" id="UP000649739"/>
    </source>
</evidence>
<sequence length="85" mass="9151">MIRPATLIIALAISAPAFYRVLVTGDLTIEDALIRFLIAVPIAIVMLAILRFITAGYGRRATEHPLRRRGEEGADAEPAVPADAP</sequence>
<evidence type="ECO:0000256" key="1">
    <source>
        <dbReference type="SAM" id="MobiDB-lite"/>
    </source>
</evidence>
<protein>
    <submittedName>
        <fullName evidence="3">Uncharacterized protein</fullName>
    </submittedName>
</protein>
<gene>
    <name evidence="3" type="ORF">GCM10010123_09950</name>
</gene>
<dbReference type="AlphaFoldDB" id="A0A8J3F8Y6"/>
<dbReference type="RefSeq" id="WP_189168861.1">
    <property type="nucleotide sequence ID" value="NZ_BMQB01000002.1"/>
</dbReference>
<proteinExistence type="predicted"/>
<keyword evidence="2" id="KW-0472">Membrane</keyword>